<dbReference type="Proteomes" id="UP000321533">
    <property type="component" value="Chromosome"/>
</dbReference>
<dbReference type="KEGG" id="pgin:FRZ67_01355"/>
<evidence type="ECO:0008006" key="3">
    <source>
        <dbReference type="Google" id="ProtNLM"/>
    </source>
</evidence>
<evidence type="ECO:0000313" key="2">
    <source>
        <dbReference type="Proteomes" id="UP000321533"/>
    </source>
</evidence>
<dbReference type="EMBL" id="CP042435">
    <property type="protein sequence ID" value="QEC66015.1"/>
    <property type="molecule type" value="Genomic_DNA"/>
</dbReference>
<protein>
    <recommendedName>
        <fullName evidence="3">DUF4595 domain-containing protein</fullName>
    </recommendedName>
</protein>
<proteinExistence type="predicted"/>
<sequence length="276" mass="31684">MKYSSYIIITLLVFAGSCKNKDIAGPTPLPVGEPVDTQTVLLKDMIIRNLPSPYYHFEYDDSAFITTVNYQSSAGVYTLSYLNGRIIQIQNNTAVNKERLQYVYENGKVIKINYINEAGIIFKESIFSYNDSKQLIKVAWNIIETSSRIIPERTLQLEYYTDGNLSKLIDHRIEIPDKQAESFYIDTYENYDSNTNADDFSLLHKSGDHLILLPGIVLQKNNPCKETRTGDGINYAITYRYTYQNKLPVKKDGDMVFLNGDNIGMHNNYNISFSYY</sequence>
<organism evidence="1 2">
    <name type="scientific">Panacibacter ginsenosidivorans</name>
    <dbReference type="NCBI Taxonomy" id="1813871"/>
    <lineage>
        <taxon>Bacteria</taxon>
        <taxon>Pseudomonadati</taxon>
        <taxon>Bacteroidota</taxon>
        <taxon>Chitinophagia</taxon>
        <taxon>Chitinophagales</taxon>
        <taxon>Chitinophagaceae</taxon>
        <taxon>Panacibacter</taxon>
    </lineage>
</organism>
<dbReference type="PROSITE" id="PS51257">
    <property type="entry name" value="PROKAR_LIPOPROTEIN"/>
    <property type="match status" value="1"/>
</dbReference>
<accession>A0A5B8V4R2</accession>
<keyword evidence="2" id="KW-1185">Reference proteome</keyword>
<dbReference type="RefSeq" id="WP_147187815.1">
    <property type="nucleotide sequence ID" value="NZ_CP042435.1"/>
</dbReference>
<name>A0A5B8V4R2_9BACT</name>
<reference evidence="1 2" key="1">
    <citation type="journal article" date="2016" name="Int. J. Syst. Evol. Microbiol.">
        <title>Panacibacter ginsenosidivorans gen. nov., sp. nov., with ginsenoside converting activity isolated from soil of a ginseng field.</title>
        <authorList>
            <person name="Siddiqi M.Z."/>
            <person name="Muhammad Shafi S."/>
            <person name="Choi K.D."/>
            <person name="Im W.T."/>
        </authorList>
    </citation>
    <scope>NUCLEOTIDE SEQUENCE [LARGE SCALE GENOMIC DNA]</scope>
    <source>
        <strain evidence="1 2">Gsoil1550</strain>
    </source>
</reference>
<dbReference type="AlphaFoldDB" id="A0A5B8V4R2"/>
<evidence type="ECO:0000313" key="1">
    <source>
        <dbReference type="EMBL" id="QEC66015.1"/>
    </source>
</evidence>
<dbReference type="OrthoDB" id="677162at2"/>
<gene>
    <name evidence="1" type="ORF">FRZ67_01355</name>
</gene>